<dbReference type="EMBL" id="JAWQEG010000621">
    <property type="protein sequence ID" value="KAK3887561.1"/>
    <property type="molecule type" value="Genomic_DNA"/>
</dbReference>
<keyword evidence="2" id="KW-1185">Reference proteome</keyword>
<proteinExistence type="predicted"/>
<dbReference type="AlphaFoldDB" id="A0AAE1G933"/>
<evidence type="ECO:0000313" key="2">
    <source>
        <dbReference type="Proteomes" id="UP001286313"/>
    </source>
</evidence>
<comment type="caution">
    <text evidence="1">The sequence shown here is derived from an EMBL/GenBank/DDBJ whole genome shotgun (WGS) entry which is preliminary data.</text>
</comment>
<dbReference type="Proteomes" id="UP001286313">
    <property type="component" value="Unassembled WGS sequence"/>
</dbReference>
<evidence type="ECO:0000313" key="1">
    <source>
        <dbReference type="EMBL" id="KAK3887561.1"/>
    </source>
</evidence>
<protein>
    <submittedName>
        <fullName evidence="1">Uncharacterized protein</fullName>
    </submittedName>
</protein>
<reference evidence="1" key="1">
    <citation type="submission" date="2023-10" db="EMBL/GenBank/DDBJ databases">
        <title>Genome assemblies of two species of porcelain crab, Petrolisthes cinctipes and Petrolisthes manimaculis (Anomura: Porcellanidae).</title>
        <authorList>
            <person name="Angst P."/>
        </authorList>
    </citation>
    <scope>NUCLEOTIDE SEQUENCE</scope>
    <source>
        <strain evidence="1">PB745_01</strain>
        <tissue evidence="1">Gill</tissue>
    </source>
</reference>
<gene>
    <name evidence="1" type="ORF">Pcinc_008267</name>
</gene>
<accession>A0AAE1G933</accession>
<sequence>MGMKEGWSVVLEIAKNVSVCVLKCVLLVATVVILKLTRTGKVIMKTGVPRPSKESVLTHQAGAEYYVAEAVAEVSAIFSS</sequence>
<organism evidence="1 2">
    <name type="scientific">Petrolisthes cinctipes</name>
    <name type="common">Flat porcelain crab</name>
    <dbReference type="NCBI Taxonomy" id="88211"/>
    <lineage>
        <taxon>Eukaryota</taxon>
        <taxon>Metazoa</taxon>
        <taxon>Ecdysozoa</taxon>
        <taxon>Arthropoda</taxon>
        <taxon>Crustacea</taxon>
        <taxon>Multicrustacea</taxon>
        <taxon>Malacostraca</taxon>
        <taxon>Eumalacostraca</taxon>
        <taxon>Eucarida</taxon>
        <taxon>Decapoda</taxon>
        <taxon>Pleocyemata</taxon>
        <taxon>Anomura</taxon>
        <taxon>Galatheoidea</taxon>
        <taxon>Porcellanidae</taxon>
        <taxon>Petrolisthes</taxon>
    </lineage>
</organism>
<name>A0AAE1G933_PETCI</name>